<dbReference type="EMBL" id="JBJKFK010006217">
    <property type="protein sequence ID" value="KAL3307915.1"/>
    <property type="molecule type" value="Genomic_DNA"/>
</dbReference>
<dbReference type="Proteomes" id="UP001626550">
    <property type="component" value="Unassembled WGS sequence"/>
</dbReference>
<gene>
    <name evidence="1" type="ORF">Ciccas_013560</name>
</gene>
<comment type="caution">
    <text evidence="1">The sequence shown here is derived from an EMBL/GenBank/DDBJ whole genome shotgun (WGS) entry which is preliminary data.</text>
</comment>
<keyword evidence="2" id="KW-1185">Reference proteome</keyword>
<name>A0ABD2PLD4_9PLAT</name>
<evidence type="ECO:0000313" key="2">
    <source>
        <dbReference type="Proteomes" id="UP001626550"/>
    </source>
</evidence>
<reference evidence="1 2" key="1">
    <citation type="submission" date="2024-11" db="EMBL/GenBank/DDBJ databases">
        <title>Adaptive evolution of stress response genes in parasites aligns with host niche diversity.</title>
        <authorList>
            <person name="Hahn C."/>
            <person name="Resl P."/>
        </authorList>
    </citation>
    <scope>NUCLEOTIDE SEQUENCE [LARGE SCALE GENOMIC DNA]</scope>
    <source>
        <strain evidence="1">EGGRZ-B1_66</strain>
        <tissue evidence="1">Body</tissue>
    </source>
</reference>
<organism evidence="1 2">
    <name type="scientific">Cichlidogyrus casuarinus</name>
    <dbReference type="NCBI Taxonomy" id="1844966"/>
    <lineage>
        <taxon>Eukaryota</taxon>
        <taxon>Metazoa</taxon>
        <taxon>Spiralia</taxon>
        <taxon>Lophotrochozoa</taxon>
        <taxon>Platyhelminthes</taxon>
        <taxon>Monogenea</taxon>
        <taxon>Monopisthocotylea</taxon>
        <taxon>Dactylogyridea</taxon>
        <taxon>Ancyrocephalidae</taxon>
        <taxon>Cichlidogyrus</taxon>
    </lineage>
</organism>
<sequence>MKEVIKKGPLKKSEIPCHTQQVERAVQNVTASAATYTREEAREASTILTYKAREEEKSSK</sequence>
<accession>A0ABD2PLD4</accession>
<evidence type="ECO:0000313" key="1">
    <source>
        <dbReference type="EMBL" id="KAL3307915.1"/>
    </source>
</evidence>
<dbReference type="AlphaFoldDB" id="A0ABD2PLD4"/>
<proteinExistence type="predicted"/>
<protein>
    <submittedName>
        <fullName evidence="1">Uncharacterized protein</fullName>
    </submittedName>
</protein>